<accession>A0A8S5QU57</accession>
<proteinExistence type="predicted"/>
<protein>
    <submittedName>
        <fullName evidence="1">Uncharacterized protein</fullName>
    </submittedName>
</protein>
<dbReference type="EMBL" id="BK015733">
    <property type="protein sequence ID" value="DAE22490.1"/>
    <property type="molecule type" value="Genomic_DNA"/>
</dbReference>
<name>A0A8S5QU57_9CAUD</name>
<evidence type="ECO:0000313" key="1">
    <source>
        <dbReference type="EMBL" id="DAE22490.1"/>
    </source>
</evidence>
<reference evidence="1" key="1">
    <citation type="journal article" date="2021" name="Proc. Natl. Acad. Sci. U.S.A.">
        <title>A Catalog of Tens of Thousands of Viruses from Human Metagenomes Reveals Hidden Associations with Chronic Diseases.</title>
        <authorList>
            <person name="Tisza M.J."/>
            <person name="Buck C.B."/>
        </authorList>
    </citation>
    <scope>NUCLEOTIDE SEQUENCE</scope>
    <source>
        <strain evidence="1">CtDAq1</strain>
    </source>
</reference>
<organism evidence="1">
    <name type="scientific">CrAss-like virus sp. ctDAq1</name>
    <dbReference type="NCBI Taxonomy" id="2826822"/>
    <lineage>
        <taxon>Viruses</taxon>
        <taxon>Duplodnaviria</taxon>
        <taxon>Heunggongvirae</taxon>
        <taxon>Uroviricota</taxon>
        <taxon>Caudoviricetes</taxon>
        <taxon>Crassvirales</taxon>
    </lineage>
</organism>
<sequence length="1331" mass="151987">MALSCAIIPTIKDSTGKERESTLFKDLLKYTGYNRPVTKDIYSRVKNPAFTEDTKSVLSFDDLGEPTISSLYEKAGLDKLLDKGAVMKEMKRDLEAVDSEGREREFERREYDSLIRRVNKFNRENPFRRDYVADVIPVEGGTLKITVEPRTEQNKDREAILGYDEALNNRLRDIMAEAGVTYGTLTELEERRGLTGITDFSVARDAATGIAELIRIARGEKGQAALPEEFAHFALAALGNNPLAVRLINLSSDPDIQKSVFGDQFDNYRTAYKNDSSMMAKEAAGKLLAKHLLKGEKTEGPYKSLIDRVISAVKNLFSKITSSKIEQAIIEADREAGALAGKILTGEMNKEMKLENISESSQFYSLSEKVDKEIPVIQRIINSELKRLAIYKRRNPNDKLTRDQLLLIDNLERSRDAHMEKKGIFLFMKNALNYMKEADKALNDLNRDSTLTTKDKASGLRDLRETISSYNTLIQYIQDDISQEEIRGEEAEYTSEMKAYINELSGISGKVFSKYRKMAIALFTETMRPVIGDKIVVPIGKFRDREYTLEELIASSDSDISVFSRWLDSMADSSDIIHQGIDRIVKRQRDKARKKTIEYQKELVREGLILEQSGTKGFDFMFKKDKNGNLTGKYITEADQDKYSEAKKKMYSSLHEKYKETRFGINKKAYWDEVNAWYDQNTDIVGDTRVPKLSIYGDPDFKKMTAPQRRFYDKVMEIKADLDSMLPEGVTSIDNAVQIRKDLVERIQNASGVKGGVREVVKSIKDSFVSRVDDTGFSRTLIDSGGNEIQELPIYYVSKLEDPSQISTDVVSTLSAYASMALDYNYMGEILDEIEIGRDVLYEREIQQTKGGNPVMESFRSAGREVINKLTKRGRGVTNFTGRLDDYFQMQVYGKYMNDEGDVLGVSLAKLANNINRYTSANNLGLNLLAGISNVTTGSVMMNVESFTGEFFGAKDTATADRKYMKLLPEHLAGIGNRVKTDKLSLWDEYFDVMQDFDEKVYDTGFNRRNWFTKLLGSNAVFFINTAGEHWMQNRTSMALANKIKVKDERGNTIPLFDAYEVVTEKKDGKTVKAFLRLKKGITKEDGTKWTEEDEFNFKQKAAAINQGMHGIYNKADRSAIQKLAVGRLAMLYRKWIRPNYMKRFKAARYNMDLGQWTQGYYNTAFGFIYTLMKDLRRMQFHLAAHYQELTKEEKYNLRRAAIEVGHFIGLVAFLGLMDWEDDKERPWHMQMLEYQSRRLYTELGAQIPGLQMIEEAGKILKQPAAGINTIQNIINTFKIVMPGSLEEIQTGRYKGYTRAEKYLLELIPMRRTVMNALNPDETLAFFKSSW</sequence>